<dbReference type="EMBL" id="BJTZ01000176">
    <property type="protein sequence ID" value="GEK16267.1"/>
    <property type="molecule type" value="Genomic_DNA"/>
</dbReference>
<proteinExistence type="predicted"/>
<reference evidence="2 3" key="1">
    <citation type="submission" date="2019-07" db="EMBL/GenBank/DDBJ databases">
        <title>Whole genome shotgun sequence of Aliivibrio fischeri NBRC 101058.</title>
        <authorList>
            <person name="Hosoyama A."/>
            <person name="Uohara A."/>
            <person name="Ohji S."/>
            <person name="Ichikawa N."/>
        </authorList>
    </citation>
    <scope>NUCLEOTIDE SEQUENCE [LARGE SCALE GENOMIC DNA]</scope>
    <source>
        <strain evidence="2 3">NBRC 101058</strain>
    </source>
</reference>
<keyword evidence="1" id="KW-0732">Signal</keyword>
<sequence length="80" mass="8993">MKNKMKIPVCIVFLGLSYQVAAADGDFTGNIKFTEKGSNSIQLKHFILPNTPKNYNSGVKIVENIKQLTFMEKLESARDK</sequence>
<name>A0A510UNN6_ALIFS</name>
<dbReference type="RefSeq" id="WP_146867122.1">
    <property type="nucleotide sequence ID" value="NZ_BJTZ01000176.1"/>
</dbReference>
<evidence type="ECO:0000313" key="3">
    <source>
        <dbReference type="Proteomes" id="UP000321787"/>
    </source>
</evidence>
<evidence type="ECO:0000256" key="1">
    <source>
        <dbReference type="SAM" id="SignalP"/>
    </source>
</evidence>
<protein>
    <submittedName>
        <fullName evidence="2">Uncharacterized protein</fullName>
    </submittedName>
</protein>
<feature type="chain" id="PRO_5021709294" evidence="1">
    <location>
        <begin position="23"/>
        <end position="80"/>
    </location>
</feature>
<organism evidence="2 3">
    <name type="scientific">Aliivibrio fischeri</name>
    <name type="common">Vibrio fischeri</name>
    <dbReference type="NCBI Taxonomy" id="668"/>
    <lineage>
        <taxon>Bacteria</taxon>
        <taxon>Pseudomonadati</taxon>
        <taxon>Pseudomonadota</taxon>
        <taxon>Gammaproteobacteria</taxon>
        <taxon>Vibrionales</taxon>
        <taxon>Vibrionaceae</taxon>
        <taxon>Aliivibrio</taxon>
    </lineage>
</organism>
<evidence type="ECO:0000313" key="2">
    <source>
        <dbReference type="EMBL" id="GEK16267.1"/>
    </source>
</evidence>
<feature type="signal peptide" evidence="1">
    <location>
        <begin position="1"/>
        <end position="22"/>
    </location>
</feature>
<dbReference type="AlphaFoldDB" id="A0A510UNN6"/>
<dbReference type="Proteomes" id="UP000321787">
    <property type="component" value="Unassembled WGS sequence"/>
</dbReference>
<gene>
    <name evidence="2" type="ORF">AFI02nite_43030</name>
</gene>
<comment type="caution">
    <text evidence="2">The sequence shown here is derived from an EMBL/GenBank/DDBJ whole genome shotgun (WGS) entry which is preliminary data.</text>
</comment>
<accession>A0A510UNN6</accession>